<dbReference type="OrthoDB" id="3210767at2"/>
<dbReference type="GO" id="GO:0005829">
    <property type="term" value="C:cytosol"/>
    <property type="evidence" value="ECO:0007669"/>
    <property type="project" value="TreeGrafter"/>
</dbReference>
<keyword evidence="3" id="KW-1185">Reference proteome</keyword>
<dbReference type="AlphaFoldDB" id="S2W093"/>
<dbReference type="HAMAP" id="MF_00652">
    <property type="entry name" value="UPF0246"/>
    <property type="match status" value="1"/>
</dbReference>
<dbReference type="Pfam" id="PF03883">
    <property type="entry name" value="H2O2_YaaD"/>
    <property type="match status" value="1"/>
</dbReference>
<proteinExistence type="inferred from homology"/>
<reference evidence="2 3" key="1">
    <citation type="submission" date="2013-04" db="EMBL/GenBank/DDBJ databases">
        <title>The Genome Sequence of Propionimicrobium lymphophilum ACS-093-V-SCH5.</title>
        <authorList>
            <consortium name="The Broad Institute Genomics Platform"/>
            <person name="Earl A."/>
            <person name="Ward D."/>
            <person name="Feldgarden M."/>
            <person name="Gevers D."/>
            <person name="Saerens B."/>
            <person name="Vaneechoutte M."/>
            <person name="Walker B."/>
            <person name="Young S."/>
            <person name="Zeng Q."/>
            <person name="Gargeya S."/>
            <person name="Fitzgerald M."/>
            <person name="Haas B."/>
            <person name="Abouelleil A."/>
            <person name="Allen A.W."/>
            <person name="Alvarado L."/>
            <person name="Arachchi H.M."/>
            <person name="Berlin A.M."/>
            <person name="Chapman S.B."/>
            <person name="Gainer-Dewar J."/>
            <person name="Goldberg J."/>
            <person name="Griggs A."/>
            <person name="Gujja S."/>
            <person name="Hansen M."/>
            <person name="Howarth C."/>
            <person name="Imamovic A."/>
            <person name="Ireland A."/>
            <person name="Larimer J."/>
            <person name="McCowan C."/>
            <person name="Murphy C."/>
            <person name="Pearson M."/>
            <person name="Poon T.W."/>
            <person name="Priest M."/>
            <person name="Roberts A."/>
            <person name="Saif S."/>
            <person name="Shea T."/>
            <person name="Sisk P."/>
            <person name="Sykes S."/>
            <person name="Wortman J."/>
            <person name="Nusbaum C."/>
            <person name="Birren B."/>
        </authorList>
    </citation>
    <scope>NUCLEOTIDE SEQUENCE [LARGE SCALE GENOMIC DNA]</scope>
    <source>
        <strain evidence="2 3">ACS-093-V-SCH5</strain>
    </source>
</reference>
<comment type="caution">
    <text evidence="2">The sequence shown here is derived from an EMBL/GenBank/DDBJ whole genome shotgun (WGS) entry which is preliminary data.</text>
</comment>
<evidence type="ECO:0000313" key="3">
    <source>
        <dbReference type="Proteomes" id="UP000014417"/>
    </source>
</evidence>
<dbReference type="RefSeq" id="WP_016456926.1">
    <property type="nucleotide sequence ID" value="NZ_KE150269.1"/>
</dbReference>
<comment type="similarity">
    <text evidence="1">Belongs to the UPF0246 family.</text>
</comment>
<evidence type="ECO:0000313" key="2">
    <source>
        <dbReference type="EMBL" id="EPD32551.1"/>
    </source>
</evidence>
<sequence length="249" mass="28379">MLILLSESKRLNFDRDVEISPTTPRFEEQTDQLVDALRGYSMPSLGKLMGISEELAVLNYNRFAKFYEADHKSAISAFDGDAYQTLRVEDFSAADLSRAQEILRIMSGLYGMLRPADEIVPHRLEQHTKLAVRDADDLYEFWGERVSKQAESDLEKTDGDHVFLNLASKEYSSMLTDPESEMVSPRFEDTTKAGKRRVIAYHAKRARGAMTAWVIKNGVNKVSQLADFDVDGYEFDEDKSTPTTPVFWR</sequence>
<accession>S2W093</accession>
<dbReference type="Proteomes" id="UP000014417">
    <property type="component" value="Unassembled WGS sequence"/>
</dbReference>
<dbReference type="GO" id="GO:0033194">
    <property type="term" value="P:response to hydroperoxide"/>
    <property type="evidence" value="ECO:0007669"/>
    <property type="project" value="TreeGrafter"/>
</dbReference>
<dbReference type="HOGENOM" id="CLU_061989_0_0_11"/>
<evidence type="ECO:0000256" key="1">
    <source>
        <dbReference type="HAMAP-Rule" id="MF_00652"/>
    </source>
</evidence>
<protein>
    <recommendedName>
        <fullName evidence="1">UPF0246 protein HMPREF9306_02123</fullName>
    </recommendedName>
</protein>
<dbReference type="EMBL" id="AGZR01000009">
    <property type="protein sequence ID" value="EPD32551.1"/>
    <property type="molecule type" value="Genomic_DNA"/>
</dbReference>
<dbReference type="STRING" id="883161.HMPREF9306_02123"/>
<name>S2W093_9ACTN</name>
<organism evidence="2 3">
    <name type="scientific">Propionimicrobium lymphophilum ACS-093-V-SCH5</name>
    <dbReference type="NCBI Taxonomy" id="883161"/>
    <lineage>
        <taxon>Bacteria</taxon>
        <taxon>Bacillati</taxon>
        <taxon>Actinomycetota</taxon>
        <taxon>Actinomycetes</taxon>
        <taxon>Propionibacteriales</taxon>
        <taxon>Propionibacteriaceae</taxon>
        <taxon>Propionimicrobium</taxon>
    </lineage>
</organism>
<dbReference type="PATRIC" id="fig|883161.3.peg.2115"/>
<dbReference type="PANTHER" id="PTHR30283">
    <property type="entry name" value="PEROXIDE STRESS RESPONSE PROTEIN YAAA"/>
    <property type="match status" value="1"/>
</dbReference>
<gene>
    <name evidence="2" type="ORF">HMPREF9306_02123</name>
</gene>
<dbReference type="InterPro" id="IPR005583">
    <property type="entry name" value="YaaA"/>
</dbReference>
<dbReference type="PANTHER" id="PTHR30283:SF4">
    <property type="entry name" value="PEROXIDE STRESS RESISTANCE PROTEIN YAAA"/>
    <property type="match status" value="1"/>
</dbReference>